<dbReference type="PROSITE" id="PS51383">
    <property type="entry name" value="YJEF_C_3"/>
    <property type="match status" value="1"/>
</dbReference>
<feature type="non-terminal residue" evidence="24">
    <location>
        <position position="543"/>
    </location>
</feature>
<comment type="caution">
    <text evidence="24">The sequence shown here is derived from an EMBL/GenBank/DDBJ whole genome shotgun (WGS) entry which is preliminary data.</text>
</comment>
<keyword evidence="11" id="KW-0067">ATP-binding</keyword>
<keyword evidence="16" id="KW-0456">Lyase</keyword>
<dbReference type="PROSITE" id="PS51385">
    <property type="entry name" value="YJEF_N"/>
    <property type="match status" value="1"/>
</dbReference>
<reference evidence="25" key="1">
    <citation type="journal article" date="2019" name="Int. J. Syst. Evol. Microbiol.">
        <title>The Global Catalogue of Microorganisms (GCM) 10K type strain sequencing project: providing services to taxonomists for standard genome sequencing and annotation.</title>
        <authorList>
            <consortium name="The Broad Institute Genomics Platform"/>
            <consortium name="The Broad Institute Genome Sequencing Center for Infectious Disease"/>
            <person name="Wu L."/>
            <person name="Ma J."/>
        </authorList>
    </citation>
    <scope>NUCLEOTIDE SEQUENCE [LARGE SCALE GENOMIC DNA]</scope>
    <source>
        <strain evidence="25">NCAIM B.02333</strain>
    </source>
</reference>
<evidence type="ECO:0000256" key="1">
    <source>
        <dbReference type="ARBA" id="ARBA00000013"/>
    </source>
</evidence>
<dbReference type="InterPro" id="IPR004443">
    <property type="entry name" value="YjeF_N_dom"/>
</dbReference>
<evidence type="ECO:0000256" key="6">
    <source>
        <dbReference type="ARBA" id="ARBA00012228"/>
    </source>
</evidence>
<comment type="catalytic activity">
    <reaction evidence="20">
        <text>(6S)-NADHX + ADP = AMP + phosphate + NADH + H(+)</text>
        <dbReference type="Rhea" id="RHEA:32223"/>
        <dbReference type="ChEBI" id="CHEBI:15378"/>
        <dbReference type="ChEBI" id="CHEBI:43474"/>
        <dbReference type="ChEBI" id="CHEBI:57945"/>
        <dbReference type="ChEBI" id="CHEBI:64074"/>
        <dbReference type="ChEBI" id="CHEBI:456215"/>
        <dbReference type="ChEBI" id="CHEBI:456216"/>
        <dbReference type="EC" id="4.2.1.136"/>
    </reaction>
</comment>
<evidence type="ECO:0000256" key="16">
    <source>
        <dbReference type="ARBA" id="ARBA00023239"/>
    </source>
</evidence>
<sequence length="543" mass="53077">MGRPVGPSVGLSAVEAPGRDATDPLGPFLLPAWAPEDVARADAARVEGGADLMSVASAALATVCLARLREVRGRAAGARAVLLVGAGDNGGDALLAGALLRRRGVGVTALLCAPRHHGPGAEALRRAGGTLLAVDGAAAPDETLDGAREDTGAGAGAPAAGALPPAVARALAGADLVVDAVLGIGGRGAVRGAALPVLHALVDGPRPPSVVACDLPSGLDPADGRARGPVLRADVTVTFGVAKPGLLLPEAGGLVGELVVVPLGLEPHLPSGPALSRLRVGADPERVADAVAALWPWARRDADKYSRGVLGVAAGEPAYPGAAVMVARAAAGAGAGMVRLVPPDGAPGLAELVLQAVPEVVVQQLAEVGRVQAWVTGPGTSGPEDPRVQHVLTVADEPAVVDAGALTGLARALADGTLVRPERLLLTPHAGELDRLLGALDEPPSSGTGRWQAARTVAARTGATVLLKGPATLVVDPGGRTVVVPGGPPSLGTAGAGDVLAGIAGTLLAGGLAPRTAGVRAATHQAVAAARASGGGGPLRAAA</sequence>
<dbReference type="PANTHER" id="PTHR12592:SF0">
    <property type="entry name" value="ATP-DEPENDENT (S)-NAD(P)H-HYDRATE DEHYDRATASE"/>
    <property type="match status" value="1"/>
</dbReference>
<evidence type="ECO:0000256" key="18">
    <source>
        <dbReference type="ARBA" id="ARBA00025153"/>
    </source>
</evidence>
<dbReference type="RefSeq" id="WP_376985496.1">
    <property type="nucleotide sequence ID" value="NZ_JBHRWW010000005.1"/>
</dbReference>
<dbReference type="InterPro" id="IPR036652">
    <property type="entry name" value="YjeF_N_dom_sf"/>
</dbReference>
<dbReference type="InterPro" id="IPR030677">
    <property type="entry name" value="Nnr"/>
</dbReference>
<proteinExistence type="inferred from homology"/>
<comment type="catalytic activity">
    <reaction evidence="21">
        <text>(6S)-NADPHX + ADP = AMP + phosphate + NADPH + H(+)</text>
        <dbReference type="Rhea" id="RHEA:32235"/>
        <dbReference type="ChEBI" id="CHEBI:15378"/>
        <dbReference type="ChEBI" id="CHEBI:43474"/>
        <dbReference type="ChEBI" id="CHEBI:57783"/>
        <dbReference type="ChEBI" id="CHEBI:64076"/>
        <dbReference type="ChEBI" id="CHEBI:456215"/>
        <dbReference type="ChEBI" id="CHEBI:456216"/>
        <dbReference type="EC" id="4.2.1.136"/>
    </reaction>
</comment>
<evidence type="ECO:0000256" key="12">
    <source>
        <dbReference type="ARBA" id="ARBA00022857"/>
    </source>
</evidence>
<keyword evidence="12" id="KW-0521">NADP</keyword>
<accession>A0ABV7WGS4</accession>
<dbReference type="InterPro" id="IPR000631">
    <property type="entry name" value="CARKD"/>
</dbReference>
<keyword evidence="13" id="KW-0630">Potassium</keyword>
<dbReference type="CDD" id="cd01171">
    <property type="entry name" value="YXKO-related"/>
    <property type="match status" value="1"/>
</dbReference>
<evidence type="ECO:0000313" key="25">
    <source>
        <dbReference type="Proteomes" id="UP001595685"/>
    </source>
</evidence>
<evidence type="ECO:0000256" key="21">
    <source>
        <dbReference type="ARBA" id="ARBA00049209"/>
    </source>
</evidence>
<dbReference type="HAMAP" id="MF_01966">
    <property type="entry name" value="NADHX_epimerase"/>
    <property type="match status" value="1"/>
</dbReference>
<comment type="cofactor">
    <cofactor evidence="3">
        <name>K(+)</name>
        <dbReference type="ChEBI" id="CHEBI:29103"/>
    </cofactor>
</comment>
<dbReference type="HAMAP" id="MF_01965">
    <property type="entry name" value="NADHX_dehydratase"/>
    <property type="match status" value="1"/>
</dbReference>
<evidence type="ECO:0000256" key="11">
    <source>
        <dbReference type="ARBA" id="ARBA00022840"/>
    </source>
</evidence>
<keyword evidence="15" id="KW-0413">Isomerase</keyword>
<gene>
    <name evidence="24" type="ORF">ACFOLH_08765</name>
</gene>
<evidence type="ECO:0000256" key="15">
    <source>
        <dbReference type="ARBA" id="ARBA00023235"/>
    </source>
</evidence>
<keyword evidence="10" id="KW-0547">Nucleotide-binding</keyword>
<evidence type="ECO:0000256" key="20">
    <source>
        <dbReference type="ARBA" id="ARBA00048238"/>
    </source>
</evidence>
<evidence type="ECO:0000313" key="24">
    <source>
        <dbReference type="EMBL" id="MFC3688433.1"/>
    </source>
</evidence>
<protein>
    <recommendedName>
        <fullName evidence="8">Bifunctional NAD(P)H-hydrate repair enzyme Nnr</fullName>
        <ecNumber evidence="7">4.2.1.136</ecNumber>
        <ecNumber evidence="6">5.1.99.6</ecNumber>
    </recommendedName>
    <alternativeName>
        <fullName evidence="19">Nicotinamide nucleotide repair protein</fullName>
    </alternativeName>
</protein>
<dbReference type="EC" id="4.2.1.136" evidence="7"/>
<evidence type="ECO:0000256" key="3">
    <source>
        <dbReference type="ARBA" id="ARBA00001958"/>
    </source>
</evidence>
<dbReference type="Proteomes" id="UP001595685">
    <property type="component" value="Unassembled WGS sequence"/>
</dbReference>
<dbReference type="EC" id="5.1.99.6" evidence="6"/>
<comment type="catalytic activity">
    <reaction evidence="1">
        <text>(6R)-NADHX = (6S)-NADHX</text>
        <dbReference type="Rhea" id="RHEA:32215"/>
        <dbReference type="ChEBI" id="CHEBI:64074"/>
        <dbReference type="ChEBI" id="CHEBI:64075"/>
        <dbReference type="EC" id="5.1.99.6"/>
    </reaction>
</comment>
<evidence type="ECO:0000259" key="23">
    <source>
        <dbReference type="PROSITE" id="PS51385"/>
    </source>
</evidence>
<evidence type="ECO:0000256" key="13">
    <source>
        <dbReference type="ARBA" id="ARBA00022958"/>
    </source>
</evidence>
<comment type="similarity">
    <text evidence="5">In the C-terminal section; belongs to the NnrD/CARKD family.</text>
</comment>
<keyword evidence="17" id="KW-0511">Multifunctional enzyme</keyword>
<evidence type="ECO:0000256" key="4">
    <source>
        <dbReference type="ARBA" id="ARBA00006001"/>
    </source>
</evidence>
<comment type="catalytic activity">
    <reaction evidence="2">
        <text>(6R)-NADPHX = (6S)-NADPHX</text>
        <dbReference type="Rhea" id="RHEA:32227"/>
        <dbReference type="ChEBI" id="CHEBI:64076"/>
        <dbReference type="ChEBI" id="CHEBI:64077"/>
        <dbReference type="EC" id="5.1.99.6"/>
    </reaction>
</comment>
<organism evidence="24 25">
    <name type="scientific">Aquipuribacter hungaricus</name>
    <dbReference type="NCBI Taxonomy" id="545624"/>
    <lineage>
        <taxon>Bacteria</taxon>
        <taxon>Bacillati</taxon>
        <taxon>Actinomycetota</taxon>
        <taxon>Actinomycetes</taxon>
        <taxon>Micrococcales</taxon>
        <taxon>Intrasporangiaceae</taxon>
        <taxon>Aquipuribacter</taxon>
    </lineage>
</organism>
<keyword evidence="25" id="KW-1185">Reference proteome</keyword>
<dbReference type="InterPro" id="IPR029056">
    <property type="entry name" value="Ribokinase-like"/>
</dbReference>
<evidence type="ECO:0000256" key="10">
    <source>
        <dbReference type="ARBA" id="ARBA00022741"/>
    </source>
</evidence>
<dbReference type="Gene3D" id="3.40.1190.20">
    <property type="match status" value="1"/>
</dbReference>
<dbReference type="EMBL" id="JBHRWW010000005">
    <property type="protein sequence ID" value="MFC3688433.1"/>
    <property type="molecule type" value="Genomic_DNA"/>
</dbReference>
<evidence type="ECO:0000256" key="8">
    <source>
        <dbReference type="ARBA" id="ARBA00018591"/>
    </source>
</evidence>
<evidence type="ECO:0000256" key="9">
    <source>
        <dbReference type="ARBA" id="ARBA00022723"/>
    </source>
</evidence>
<dbReference type="Pfam" id="PF03853">
    <property type="entry name" value="YjeF_N"/>
    <property type="match status" value="1"/>
</dbReference>
<feature type="domain" description="YjeF C-terminal" evidence="22">
    <location>
        <begin position="287"/>
        <end position="543"/>
    </location>
</feature>
<name>A0ABV7WGS4_9MICO</name>
<keyword evidence="9" id="KW-0479">Metal-binding</keyword>
<dbReference type="PANTHER" id="PTHR12592">
    <property type="entry name" value="ATP-DEPENDENT (S)-NAD(P)H-HYDRATE DEHYDRATASE FAMILY MEMBER"/>
    <property type="match status" value="1"/>
</dbReference>
<evidence type="ECO:0000256" key="5">
    <source>
        <dbReference type="ARBA" id="ARBA00009524"/>
    </source>
</evidence>
<evidence type="ECO:0000256" key="14">
    <source>
        <dbReference type="ARBA" id="ARBA00023027"/>
    </source>
</evidence>
<feature type="domain" description="YjeF N-terminal" evidence="23">
    <location>
        <begin position="38"/>
        <end position="271"/>
    </location>
</feature>
<evidence type="ECO:0000256" key="17">
    <source>
        <dbReference type="ARBA" id="ARBA00023268"/>
    </source>
</evidence>
<dbReference type="Gene3D" id="3.40.50.10260">
    <property type="entry name" value="YjeF N-terminal domain"/>
    <property type="match status" value="1"/>
</dbReference>
<dbReference type="Pfam" id="PF01256">
    <property type="entry name" value="Carb_kinase"/>
    <property type="match status" value="1"/>
</dbReference>
<evidence type="ECO:0000259" key="22">
    <source>
        <dbReference type="PROSITE" id="PS51383"/>
    </source>
</evidence>
<evidence type="ECO:0000256" key="7">
    <source>
        <dbReference type="ARBA" id="ARBA00013129"/>
    </source>
</evidence>
<evidence type="ECO:0000256" key="19">
    <source>
        <dbReference type="ARBA" id="ARBA00032624"/>
    </source>
</evidence>
<keyword evidence="14" id="KW-0520">NAD</keyword>
<dbReference type="SUPFAM" id="SSF53613">
    <property type="entry name" value="Ribokinase-like"/>
    <property type="match status" value="1"/>
</dbReference>
<comment type="similarity">
    <text evidence="4">In the N-terminal section; belongs to the NnrE/AIBP family.</text>
</comment>
<evidence type="ECO:0000256" key="2">
    <source>
        <dbReference type="ARBA" id="ARBA00000909"/>
    </source>
</evidence>
<dbReference type="SUPFAM" id="SSF64153">
    <property type="entry name" value="YjeF N-terminal domain-like"/>
    <property type="match status" value="1"/>
</dbReference>
<dbReference type="PIRSF" id="PIRSF017184">
    <property type="entry name" value="Nnr"/>
    <property type="match status" value="1"/>
</dbReference>
<comment type="function">
    <text evidence="18">Bifunctional enzyme that catalyzes the epimerization of the S- and R-forms of NAD(P)HX and the dehydration of the S-form of NAD(P)HX at the expense of ADP, which is converted to AMP. This allows the repair of both epimers of NAD(P)HX, a damaged form of NAD(P)H that is a result of enzymatic or heat-dependent hydration.</text>
</comment>